<accession>A0AAW2YNZ5</accession>
<evidence type="ECO:0000313" key="3">
    <source>
        <dbReference type="Proteomes" id="UP001431209"/>
    </source>
</evidence>
<evidence type="ECO:0000313" key="2">
    <source>
        <dbReference type="EMBL" id="KAL0478673.1"/>
    </source>
</evidence>
<reference evidence="2 3" key="1">
    <citation type="submission" date="2024-03" db="EMBL/GenBank/DDBJ databases">
        <title>The Acrasis kona genome and developmental transcriptomes reveal deep origins of eukaryotic multicellular pathways.</title>
        <authorList>
            <person name="Sheikh S."/>
            <person name="Fu C.-J."/>
            <person name="Brown M.W."/>
            <person name="Baldauf S.L."/>
        </authorList>
    </citation>
    <scope>NUCLEOTIDE SEQUENCE [LARGE SCALE GENOMIC DNA]</scope>
    <source>
        <strain evidence="2 3">ATCC MYA-3509</strain>
    </source>
</reference>
<feature type="chain" id="PRO_5043878909" evidence="1">
    <location>
        <begin position="20"/>
        <end position="87"/>
    </location>
</feature>
<feature type="non-terminal residue" evidence="2">
    <location>
        <position position="87"/>
    </location>
</feature>
<proteinExistence type="predicted"/>
<comment type="caution">
    <text evidence="2">The sequence shown here is derived from an EMBL/GenBank/DDBJ whole genome shotgun (WGS) entry which is preliminary data.</text>
</comment>
<sequence length="87" mass="9883">MNSLLFLVIVVIVLPMVTSELFNTILKTPNIRCANENDTTCYEKLFVPSNVDMLSTFITARFHLIDVIEYKELCSSTKNFMTIAKSS</sequence>
<protein>
    <submittedName>
        <fullName evidence="2">Uncharacterized protein</fullName>
    </submittedName>
</protein>
<dbReference type="AlphaFoldDB" id="A0AAW2YNZ5"/>
<organism evidence="2 3">
    <name type="scientific">Acrasis kona</name>
    <dbReference type="NCBI Taxonomy" id="1008807"/>
    <lineage>
        <taxon>Eukaryota</taxon>
        <taxon>Discoba</taxon>
        <taxon>Heterolobosea</taxon>
        <taxon>Tetramitia</taxon>
        <taxon>Eutetramitia</taxon>
        <taxon>Acrasidae</taxon>
        <taxon>Acrasis</taxon>
    </lineage>
</organism>
<dbReference type="EMBL" id="JAOPGA020000460">
    <property type="protein sequence ID" value="KAL0478673.1"/>
    <property type="molecule type" value="Genomic_DNA"/>
</dbReference>
<name>A0AAW2YNZ5_9EUKA</name>
<feature type="signal peptide" evidence="1">
    <location>
        <begin position="1"/>
        <end position="19"/>
    </location>
</feature>
<keyword evidence="3" id="KW-1185">Reference proteome</keyword>
<evidence type="ECO:0000256" key="1">
    <source>
        <dbReference type="SAM" id="SignalP"/>
    </source>
</evidence>
<gene>
    <name evidence="2" type="ORF">AKO1_008265</name>
</gene>
<keyword evidence="1" id="KW-0732">Signal</keyword>
<dbReference type="Proteomes" id="UP001431209">
    <property type="component" value="Unassembled WGS sequence"/>
</dbReference>